<keyword evidence="1" id="KW-1133">Transmembrane helix</keyword>
<name>A0A3P6RL86_CYLGO</name>
<keyword evidence="1" id="KW-0812">Transmembrane</keyword>
<keyword evidence="1" id="KW-0472">Membrane</keyword>
<proteinExistence type="predicted"/>
<dbReference type="AlphaFoldDB" id="A0A3P6RL86"/>
<feature type="non-terminal residue" evidence="2">
    <location>
        <position position="148"/>
    </location>
</feature>
<keyword evidence="3" id="KW-1185">Reference proteome</keyword>
<reference evidence="2 3" key="1">
    <citation type="submission" date="2018-11" db="EMBL/GenBank/DDBJ databases">
        <authorList>
            <consortium name="Pathogen Informatics"/>
        </authorList>
    </citation>
    <scope>NUCLEOTIDE SEQUENCE [LARGE SCALE GENOMIC DNA]</scope>
</reference>
<sequence>MDIATELAWHAHDRVVDFLRRINPLLLTSATVLSTYSITYLWNLHRDDIGIRRRLAKQFFSLIRTFPFVKKRDEIIRAEESLHKTIHEHDGHQPFLTEIPTEAVDSDKLVQLIRDYDSLESPRYLEGKVSGAVFNDEEDMEEMKVYEE</sequence>
<protein>
    <submittedName>
        <fullName evidence="2">Uncharacterized protein</fullName>
    </submittedName>
</protein>
<accession>A0A3P6RL86</accession>
<gene>
    <name evidence="2" type="ORF">CGOC_LOCUS5200</name>
</gene>
<organism evidence="2 3">
    <name type="scientific">Cylicostephanus goldi</name>
    <name type="common">Nematode worm</name>
    <dbReference type="NCBI Taxonomy" id="71465"/>
    <lineage>
        <taxon>Eukaryota</taxon>
        <taxon>Metazoa</taxon>
        <taxon>Ecdysozoa</taxon>
        <taxon>Nematoda</taxon>
        <taxon>Chromadorea</taxon>
        <taxon>Rhabditida</taxon>
        <taxon>Rhabditina</taxon>
        <taxon>Rhabditomorpha</taxon>
        <taxon>Strongyloidea</taxon>
        <taxon>Strongylidae</taxon>
        <taxon>Cylicostephanus</taxon>
    </lineage>
</organism>
<dbReference type="Proteomes" id="UP000271889">
    <property type="component" value="Unassembled WGS sequence"/>
</dbReference>
<dbReference type="OrthoDB" id="10254570at2759"/>
<feature type="transmembrane region" description="Helical" evidence="1">
    <location>
        <begin position="25"/>
        <end position="44"/>
    </location>
</feature>
<dbReference type="EMBL" id="UYRV01015436">
    <property type="protein sequence ID" value="VDK61049.1"/>
    <property type="molecule type" value="Genomic_DNA"/>
</dbReference>
<evidence type="ECO:0000313" key="2">
    <source>
        <dbReference type="EMBL" id="VDK61049.1"/>
    </source>
</evidence>
<evidence type="ECO:0000313" key="3">
    <source>
        <dbReference type="Proteomes" id="UP000271889"/>
    </source>
</evidence>
<evidence type="ECO:0000256" key="1">
    <source>
        <dbReference type="SAM" id="Phobius"/>
    </source>
</evidence>